<feature type="transmembrane region" description="Helical" evidence="1">
    <location>
        <begin position="248"/>
        <end position="271"/>
    </location>
</feature>
<dbReference type="WBParaSite" id="SVE_0576200.1">
    <property type="protein sequence ID" value="SVE_0576200.1"/>
    <property type="gene ID" value="SVE_0576200"/>
</dbReference>
<feature type="transmembrane region" description="Helical" evidence="1">
    <location>
        <begin position="188"/>
        <end position="204"/>
    </location>
</feature>
<dbReference type="Pfam" id="PF10326">
    <property type="entry name" value="7TM_GPCR_Str"/>
    <property type="match status" value="1"/>
</dbReference>
<sequence>MDIPFFGSDYLITIRKLLSINDLVGTILGATVNLILLFVLYKMEKHEISNYKRIIILVTLTDFLLSLSNSMAMLSMETFSGYILTFTNGITFLISSKIWTYSCIFFHMVLFQLSFCNICITFFYRYLLLIHNYKLTNLQFFSIIICLILWNSSSLVTLSFCIIPSDNPEYKKLLTLFELPYKNELKEYEREIIIINIFVIYGLIYNIQLFATSSICVVIIYFSYYKIRKQLQSQKNSMSSKSISLQTQLNRVMFCHALVPMFLAFIPVLIFEASDYFQFNIKGLGTLLFFSIEWVPFISGLISLTMINACRNKFLTIIRLRNYISSHVVPLQQYTHRQSSVNISSFAG</sequence>
<evidence type="ECO:0000313" key="3">
    <source>
        <dbReference type="WBParaSite" id="SVE_0576200.1"/>
    </source>
</evidence>
<feature type="transmembrane region" description="Helical" evidence="1">
    <location>
        <begin position="20"/>
        <end position="41"/>
    </location>
</feature>
<dbReference type="InterPro" id="IPR019423">
    <property type="entry name" value="7TM_GPCR_serpentine_rcpt_Srj"/>
</dbReference>
<dbReference type="Proteomes" id="UP000035680">
    <property type="component" value="Unassembled WGS sequence"/>
</dbReference>
<dbReference type="Gene3D" id="1.20.1070.10">
    <property type="entry name" value="Rhodopsin 7-helix transmembrane proteins"/>
    <property type="match status" value="1"/>
</dbReference>
<evidence type="ECO:0000313" key="2">
    <source>
        <dbReference type="Proteomes" id="UP000035680"/>
    </source>
</evidence>
<dbReference type="AlphaFoldDB" id="A0A0K0FAA9"/>
<feature type="transmembrane region" description="Helical" evidence="1">
    <location>
        <begin position="103"/>
        <end position="128"/>
    </location>
</feature>
<keyword evidence="1" id="KW-0472">Membrane</keyword>
<dbReference type="InterPro" id="IPR019428">
    <property type="entry name" value="7TM_GPCR_serpentine_rcpt_Str"/>
</dbReference>
<reference evidence="3" key="2">
    <citation type="submission" date="2015-08" db="UniProtKB">
        <authorList>
            <consortium name="WormBaseParasite"/>
        </authorList>
    </citation>
    <scope>IDENTIFICATION</scope>
</reference>
<dbReference type="PANTHER" id="PTHR45907">
    <property type="entry name" value="SERPENTINE RECEPTOR, CLASS J"/>
    <property type="match status" value="1"/>
</dbReference>
<feature type="transmembrane region" description="Helical" evidence="1">
    <location>
        <begin position="53"/>
        <end position="73"/>
    </location>
</feature>
<organism evidence="2 3">
    <name type="scientific">Strongyloides venezuelensis</name>
    <name type="common">Threadworm</name>
    <dbReference type="NCBI Taxonomy" id="75913"/>
    <lineage>
        <taxon>Eukaryota</taxon>
        <taxon>Metazoa</taxon>
        <taxon>Ecdysozoa</taxon>
        <taxon>Nematoda</taxon>
        <taxon>Chromadorea</taxon>
        <taxon>Rhabditida</taxon>
        <taxon>Tylenchina</taxon>
        <taxon>Panagrolaimomorpha</taxon>
        <taxon>Strongyloidoidea</taxon>
        <taxon>Strongyloididae</taxon>
        <taxon>Strongyloides</taxon>
    </lineage>
</organism>
<keyword evidence="1" id="KW-1133">Transmembrane helix</keyword>
<proteinExistence type="predicted"/>
<dbReference type="PANTHER" id="PTHR45907:SF16">
    <property type="entry name" value="SERPENTINE RECEPTOR, CLASS J"/>
    <property type="match status" value="1"/>
</dbReference>
<name>A0A0K0FAA9_STRVS</name>
<feature type="transmembrane region" description="Helical" evidence="1">
    <location>
        <begin position="140"/>
        <end position="163"/>
    </location>
</feature>
<accession>A0A0K0FAA9</accession>
<keyword evidence="1" id="KW-0812">Transmembrane</keyword>
<keyword evidence="2" id="KW-1185">Reference proteome</keyword>
<evidence type="ECO:0000256" key="1">
    <source>
        <dbReference type="SAM" id="Phobius"/>
    </source>
</evidence>
<protein>
    <submittedName>
        <fullName evidence="3">G_PROTEIN_RECEP_F1_2 domain-containing protein</fullName>
    </submittedName>
</protein>
<feature type="transmembrane region" description="Helical" evidence="1">
    <location>
        <begin position="283"/>
        <end position="307"/>
    </location>
</feature>
<dbReference type="SUPFAM" id="SSF81321">
    <property type="entry name" value="Family A G protein-coupled receptor-like"/>
    <property type="match status" value="1"/>
</dbReference>
<reference evidence="2" key="1">
    <citation type="submission" date="2014-07" db="EMBL/GenBank/DDBJ databases">
        <authorList>
            <person name="Martin A.A"/>
            <person name="De Silva N."/>
        </authorList>
    </citation>
    <scope>NUCLEOTIDE SEQUENCE</scope>
</reference>